<dbReference type="NCBIfam" id="NF001988">
    <property type="entry name" value="PRK00783.1"/>
    <property type="match status" value="1"/>
</dbReference>
<dbReference type="InterPro" id="IPR001514">
    <property type="entry name" value="DNA-dir_RNA_pol_30-40kDasu_CS"/>
</dbReference>
<dbReference type="InterPro" id="IPR011262">
    <property type="entry name" value="DNA-dir_RNA_pol_insert"/>
</dbReference>
<dbReference type="InterPro" id="IPR036603">
    <property type="entry name" value="RBP11-like"/>
</dbReference>
<evidence type="ECO:0000256" key="5">
    <source>
        <dbReference type="ARBA" id="ARBA00025804"/>
    </source>
</evidence>
<proteinExistence type="inferred from homology"/>
<dbReference type="HAMAP" id="MF_00320">
    <property type="entry name" value="RNApol_arch_Rpo3"/>
    <property type="match status" value="1"/>
</dbReference>
<evidence type="ECO:0000256" key="6">
    <source>
        <dbReference type="ARBA" id="ARBA00072506"/>
    </source>
</evidence>
<feature type="domain" description="DNA-directed RNA polymerase RpoA/D/Rpb3-type" evidence="7">
    <location>
        <begin position="21"/>
        <end position="298"/>
    </location>
</feature>
<reference evidence="8" key="1">
    <citation type="submission" date="2021-09" db="EMBL/GenBank/DDBJ databases">
        <authorList>
            <consortium name="AG Swart"/>
            <person name="Singh M."/>
            <person name="Singh A."/>
            <person name="Seah K."/>
            <person name="Emmerich C."/>
        </authorList>
    </citation>
    <scope>NUCLEOTIDE SEQUENCE</scope>
    <source>
        <strain evidence="8">ATCC30299</strain>
    </source>
</reference>
<dbReference type="InterPro" id="IPR022842">
    <property type="entry name" value="RNAP_Rpo3/Rpb3/RPAC1"/>
</dbReference>
<comment type="subcellular location">
    <subcellularLocation>
        <location evidence="1">Nucleus</location>
    </subcellularLocation>
</comment>
<dbReference type="Gene3D" id="3.30.70.20">
    <property type="match status" value="1"/>
</dbReference>
<dbReference type="SMART" id="SM00662">
    <property type="entry name" value="RPOLD"/>
    <property type="match status" value="1"/>
</dbReference>
<dbReference type="Pfam" id="PF01193">
    <property type="entry name" value="RNA_pol_L"/>
    <property type="match status" value="1"/>
</dbReference>
<keyword evidence="4" id="KW-0539">Nucleus</keyword>
<evidence type="ECO:0000313" key="8">
    <source>
        <dbReference type="EMBL" id="CAG9319241.1"/>
    </source>
</evidence>
<dbReference type="SUPFAM" id="SSF55257">
    <property type="entry name" value="RBP11-like subunits of RNA polymerase"/>
    <property type="match status" value="1"/>
</dbReference>
<dbReference type="GO" id="GO:0005665">
    <property type="term" value="C:RNA polymerase II, core complex"/>
    <property type="evidence" value="ECO:0007669"/>
    <property type="project" value="TreeGrafter"/>
</dbReference>
<dbReference type="CDD" id="cd07031">
    <property type="entry name" value="RNAP_II_RPB3"/>
    <property type="match status" value="1"/>
</dbReference>
<accession>A0AAU9JER7</accession>
<dbReference type="Gene3D" id="3.30.1360.10">
    <property type="entry name" value="RNA polymerase, RBP11-like subunit"/>
    <property type="match status" value="1"/>
</dbReference>
<dbReference type="EMBL" id="CAJZBQ010000022">
    <property type="protein sequence ID" value="CAG9319241.1"/>
    <property type="molecule type" value="Genomic_DNA"/>
</dbReference>
<evidence type="ECO:0000256" key="3">
    <source>
        <dbReference type="ARBA" id="ARBA00023163"/>
    </source>
</evidence>
<sequence>MSEVYRGRAPNIEINKITREKIKFTLSGVDSSVANSLRRVMIAEVPTMAIDVVHIHTNTSSLHDEFIAHRLGLIPLISENQDNYDFPRDCKCTGHCEHCAVQFRLKVKNQEGGVLDVTSRDLRHLSQQGNDVRPADSDGPILILKLRKNQEIDITCNARKGIGKEHAKWSPVATAVFKYTPDIYLNQQRLESQFTAEERKEIVNSCPVGVYKLNEESNIEVVKLNKCMFCEECMRKGEMIITRSASALLNVHDNVVRVSQLKDRFIFKVESSGALKPESIVSKAFTILTKKLDDIKQLIPPLINTR</sequence>
<dbReference type="Pfam" id="PF01000">
    <property type="entry name" value="RNA_pol_A_bac"/>
    <property type="match status" value="1"/>
</dbReference>
<protein>
    <recommendedName>
        <fullName evidence="6">DNA-directed RNA polymerase II subunit RPB3</fullName>
    </recommendedName>
</protein>
<evidence type="ECO:0000259" key="7">
    <source>
        <dbReference type="SMART" id="SM00662"/>
    </source>
</evidence>
<dbReference type="PANTHER" id="PTHR11800">
    <property type="entry name" value="DNA-DIRECTED RNA POLYMERASE"/>
    <property type="match status" value="1"/>
</dbReference>
<dbReference type="GO" id="GO:0046983">
    <property type="term" value="F:protein dimerization activity"/>
    <property type="evidence" value="ECO:0007669"/>
    <property type="project" value="InterPro"/>
</dbReference>
<dbReference type="SUPFAM" id="SSF56553">
    <property type="entry name" value="Insert subdomain of RNA polymerase alpha subunit"/>
    <property type="match status" value="1"/>
</dbReference>
<evidence type="ECO:0000256" key="4">
    <source>
        <dbReference type="ARBA" id="ARBA00023242"/>
    </source>
</evidence>
<keyword evidence="3" id="KW-0804">Transcription</keyword>
<evidence type="ECO:0000256" key="1">
    <source>
        <dbReference type="ARBA" id="ARBA00004123"/>
    </source>
</evidence>
<gene>
    <name evidence="8" type="ORF">BSTOLATCC_MIC23449</name>
</gene>
<comment type="similarity">
    <text evidence="5">Belongs to the archaeal Rpo3/eukaryotic RPB3 RNA polymerase subunit family.</text>
</comment>
<dbReference type="Gene3D" id="2.170.120.12">
    <property type="entry name" value="DNA-directed RNA polymerase, insert domain"/>
    <property type="match status" value="1"/>
</dbReference>
<dbReference type="AlphaFoldDB" id="A0AAU9JER7"/>
<dbReference type="GO" id="GO:0003677">
    <property type="term" value="F:DNA binding"/>
    <property type="evidence" value="ECO:0007669"/>
    <property type="project" value="InterPro"/>
</dbReference>
<dbReference type="PROSITE" id="PS00446">
    <property type="entry name" value="RNA_POL_D_30KD"/>
    <property type="match status" value="1"/>
</dbReference>
<evidence type="ECO:0000313" key="9">
    <source>
        <dbReference type="Proteomes" id="UP001162131"/>
    </source>
</evidence>
<dbReference type="FunFam" id="2.170.120.12:FF:000002">
    <property type="entry name" value="DNA-directed RNA polymerase II subunit RPB3"/>
    <property type="match status" value="1"/>
</dbReference>
<organism evidence="8 9">
    <name type="scientific">Blepharisma stoltei</name>
    <dbReference type="NCBI Taxonomy" id="1481888"/>
    <lineage>
        <taxon>Eukaryota</taxon>
        <taxon>Sar</taxon>
        <taxon>Alveolata</taxon>
        <taxon>Ciliophora</taxon>
        <taxon>Postciliodesmatophora</taxon>
        <taxon>Heterotrichea</taxon>
        <taxon>Heterotrichida</taxon>
        <taxon>Blepharismidae</taxon>
        <taxon>Blepharisma</taxon>
    </lineage>
</organism>
<dbReference type="InterPro" id="IPR011263">
    <property type="entry name" value="DNA-dir_RNA_pol_RpoA/D/Rpb3"/>
</dbReference>
<dbReference type="InterPro" id="IPR036643">
    <property type="entry name" value="RNApol_insert_sf"/>
</dbReference>
<keyword evidence="2" id="KW-0240">DNA-directed RNA polymerase</keyword>
<keyword evidence="9" id="KW-1185">Reference proteome</keyword>
<name>A0AAU9JER7_9CILI</name>
<comment type="caution">
    <text evidence="8">The sequence shown here is derived from an EMBL/GenBank/DDBJ whole genome shotgun (WGS) entry which is preliminary data.</text>
</comment>
<dbReference type="Proteomes" id="UP001162131">
    <property type="component" value="Unassembled WGS sequence"/>
</dbReference>
<dbReference type="GO" id="GO:0006366">
    <property type="term" value="P:transcription by RNA polymerase II"/>
    <property type="evidence" value="ECO:0007669"/>
    <property type="project" value="TreeGrafter"/>
</dbReference>
<dbReference type="PANTHER" id="PTHR11800:SF2">
    <property type="entry name" value="DNA-DIRECTED RNA POLYMERASE II SUBUNIT RPB3"/>
    <property type="match status" value="1"/>
</dbReference>
<dbReference type="InterPro" id="IPR050518">
    <property type="entry name" value="Rpo3/RPB3_RNA_Pol_subunit"/>
</dbReference>
<evidence type="ECO:0000256" key="2">
    <source>
        <dbReference type="ARBA" id="ARBA00022478"/>
    </source>
</evidence>
<dbReference type="GO" id="GO:0003899">
    <property type="term" value="F:DNA-directed RNA polymerase activity"/>
    <property type="evidence" value="ECO:0007669"/>
    <property type="project" value="InterPro"/>
</dbReference>